<feature type="transmembrane region" description="Helical" evidence="1">
    <location>
        <begin position="46"/>
        <end position="67"/>
    </location>
</feature>
<dbReference type="InterPro" id="IPR036259">
    <property type="entry name" value="MFS_trans_sf"/>
</dbReference>
<evidence type="ECO:0000313" key="3">
    <source>
        <dbReference type="Proteomes" id="UP000612808"/>
    </source>
</evidence>
<gene>
    <name evidence="2" type="ORF">Aru02nite_48950</name>
</gene>
<comment type="caution">
    <text evidence="2">The sequence shown here is derived from an EMBL/GenBank/DDBJ whole genome shotgun (WGS) entry which is preliminary data.</text>
</comment>
<keyword evidence="1" id="KW-0812">Transmembrane</keyword>
<evidence type="ECO:0000313" key="2">
    <source>
        <dbReference type="EMBL" id="GID14006.1"/>
    </source>
</evidence>
<organism evidence="2 3">
    <name type="scientific">Actinocatenispora rupis</name>
    <dbReference type="NCBI Taxonomy" id="519421"/>
    <lineage>
        <taxon>Bacteria</taxon>
        <taxon>Bacillati</taxon>
        <taxon>Actinomycetota</taxon>
        <taxon>Actinomycetes</taxon>
        <taxon>Micromonosporales</taxon>
        <taxon>Micromonosporaceae</taxon>
        <taxon>Actinocatenispora</taxon>
    </lineage>
</organism>
<dbReference type="SUPFAM" id="SSF103473">
    <property type="entry name" value="MFS general substrate transporter"/>
    <property type="match status" value="1"/>
</dbReference>
<evidence type="ECO:0008006" key="4">
    <source>
        <dbReference type="Google" id="ProtNLM"/>
    </source>
</evidence>
<keyword evidence="3" id="KW-1185">Reference proteome</keyword>
<dbReference type="AlphaFoldDB" id="A0A8J3J1E4"/>
<dbReference type="EMBL" id="BOMB01000028">
    <property type="protein sequence ID" value="GID14006.1"/>
    <property type="molecule type" value="Genomic_DNA"/>
</dbReference>
<dbReference type="Proteomes" id="UP000612808">
    <property type="component" value="Unassembled WGS sequence"/>
</dbReference>
<keyword evidence="1" id="KW-1133">Transmembrane helix</keyword>
<feature type="transmembrane region" description="Helical" evidence="1">
    <location>
        <begin position="12"/>
        <end position="40"/>
    </location>
</feature>
<feature type="transmembrane region" description="Helical" evidence="1">
    <location>
        <begin position="114"/>
        <end position="132"/>
    </location>
</feature>
<dbReference type="RefSeq" id="WP_203661549.1">
    <property type="nucleotide sequence ID" value="NZ_BAAAZM010000014.1"/>
</dbReference>
<accession>A0A8J3J1E4</accession>
<sequence>MTRLAVLRDPRFALLTGARTVSVLGNGFAAVALAFAVLALGLGAPLWLTLAAALVCGIGSDVFGVLWTTTLQREVPAGAISRVSSWDLFGSLAVAPIGIAVAGPLAAAVGVRPALVASAVLMVLVTVVALAAPDVRRLPARHAPVA</sequence>
<keyword evidence="1" id="KW-0472">Membrane</keyword>
<protein>
    <recommendedName>
        <fullName evidence="4">Major Facilitator Superfamily protein</fullName>
    </recommendedName>
</protein>
<evidence type="ECO:0000256" key="1">
    <source>
        <dbReference type="SAM" id="Phobius"/>
    </source>
</evidence>
<proteinExistence type="predicted"/>
<reference evidence="2" key="1">
    <citation type="submission" date="2021-01" db="EMBL/GenBank/DDBJ databases">
        <title>Whole genome shotgun sequence of Actinocatenispora rupis NBRC 107355.</title>
        <authorList>
            <person name="Komaki H."/>
            <person name="Tamura T."/>
        </authorList>
    </citation>
    <scope>NUCLEOTIDE SEQUENCE</scope>
    <source>
        <strain evidence="2">NBRC 107355</strain>
    </source>
</reference>
<name>A0A8J3J1E4_9ACTN</name>
<feature type="transmembrane region" description="Helical" evidence="1">
    <location>
        <begin position="88"/>
        <end position="108"/>
    </location>
</feature>
<dbReference type="Gene3D" id="1.20.1250.20">
    <property type="entry name" value="MFS general substrate transporter like domains"/>
    <property type="match status" value="1"/>
</dbReference>